<dbReference type="EMBL" id="HG712026">
    <property type="protein sequence ID" value="CDJ50076.1"/>
    <property type="molecule type" value="Genomic_DNA"/>
</dbReference>
<sequence>MDASSSRAAKFLKRIEESSNGGDTNVTAKYNVRTDRNTVPSGQGAILVLPPRDKAIGIQLLASGDPVLRWNTPVGIELRPSGLTRQVCVGTCCGDDL</sequence>
<evidence type="ECO:0000313" key="2">
    <source>
        <dbReference type="Proteomes" id="UP000030750"/>
    </source>
</evidence>
<reference evidence="1" key="1">
    <citation type="submission" date="2013-10" db="EMBL/GenBank/DDBJ databases">
        <title>Genomic analysis of the causative agents of coccidiosis in chickens.</title>
        <authorList>
            <person name="Reid A.J."/>
            <person name="Blake D."/>
            <person name="Billington K."/>
            <person name="Browne H."/>
            <person name="Dunn M."/>
            <person name="Hung S."/>
            <person name="Kawahara F."/>
            <person name="Miranda-Saavedra D."/>
            <person name="Mourier T."/>
            <person name="Nagra H."/>
            <person name="Otto T.D."/>
            <person name="Rawlings N."/>
            <person name="Sanchez A."/>
            <person name="Sanders M."/>
            <person name="Subramaniam C."/>
            <person name="Tay Y."/>
            <person name="Dear P."/>
            <person name="Doerig C."/>
            <person name="Gruber A."/>
            <person name="Parkinson J."/>
            <person name="Shirley M."/>
            <person name="Wan K.L."/>
            <person name="Berriman M."/>
            <person name="Tomley F."/>
            <person name="Pain A."/>
        </authorList>
    </citation>
    <scope>NUCLEOTIDE SEQUENCE [LARGE SCALE GENOMIC DNA]</scope>
    <source>
        <strain evidence="1">Houghton</strain>
    </source>
</reference>
<proteinExistence type="predicted"/>
<name>U6LIS4_9EIME</name>
<keyword evidence="2" id="KW-1185">Reference proteome</keyword>
<reference evidence="1" key="2">
    <citation type="submission" date="2013-10" db="EMBL/GenBank/DDBJ databases">
        <authorList>
            <person name="Aslett M."/>
        </authorList>
    </citation>
    <scope>NUCLEOTIDE SEQUENCE [LARGE SCALE GENOMIC DNA]</scope>
    <source>
        <strain evidence="1">Houghton</strain>
    </source>
</reference>
<dbReference type="VEuPathDB" id="ToxoDB:EBH_0030710"/>
<dbReference type="Proteomes" id="UP000030750">
    <property type="component" value="Unassembled WGS sequence"/>
</dbReference>
<evidence type="ECO:0000313" key="1">
    <source>
        <dbReference type="EMBL" id="CDJ50076.1"/>
    </source>
</evidence>
<dbReference type="AlphaFoldDB" id="U6LIS4"/>
<accession>U6LIS4</accession>
<organism evidence="1 2">
    <name type="scientific">Eimeria brunetti</name>
    <dbReference type="NCBI Taxonomy" id="51314"/>
    <lineage>
        <taxon>Eukaryota</taxon>
        <taxon>Sar</taxon>
        <taxon>Alveolata</taxon>
        <taxon>Apicomplexa</taxon>
        <taxon>Conoidasida</taxon>
        <taxon>Coccidia</taxon>
        <taxon>Eucoccidiorida</taxon>
        <taxon>Eimeriorina</taxon>
        <taxon>Eimeriidae</taxon>
        <taxon>Eimeria</taxon>
    </lineage>
</organism>
<gene>
    <name evidence="1" type="ORF">EBH_0030710</name>
</gene>
<protein>
    <submittedName>
        <fullName evidence="1">Uncharacterized protein</fullName>
    </submittedName>
</protein>